<dbReference type="EMBL" id="JQBS01000017">
    <property type="protein sequence ID" value="KRN56873.1"/>
    <property type="molecule type" value="Genomic_DNA"/>
</dbReference>
<gene>
    <name evidence="3" type="ORF">IV74_GL000521</name>
</gene>
<evidence type="ECO:0000256" key="1">
    <source>
        <dbReference type="SAM" id="MobiDB-lite"/>
    </source>
</evidence>
<feature type="compositionally biased region" description="Basic and acidic residues" evidence="1">
    <location>
        <begin position="1"/>
        <end position="18"/>
    </location>
</feature>
<keyword evidence="2" id="KW-0812">Transmembrane</keyword>
<sequence length="249" mass="28490">MTEKNNNQEEQNELKNSEEMASEETTEKAEQVLIEKEEVVEASELEEEFEDDLEDFSDEELEEEPKSKLAKYMGPILYSLLGIMIVAALIFTYYVFPFFSKVSGEWTGSSASGTFKIVNKGKDSEFRFVDMNGTKGLDLIFESNLSRKGVNQYDVTNTKVKLSLSKKDISKENIEAMKKETKLVKVEKETAKEVILSYTKEGIKSSFGDTKLNDLFHYQLSDINWMLKGETLVLKNQVFANPSLDFQRK</sequence>
<evidence type="ECO:0000313" key="3">
    <source>
        <dbReference type="EMBL" id="KRN56873.1"/>
    </source>
</evidence>
<dbReference type="AlphaFoldDB" id="A0A0R2HW20"/>
<feature type="region of interest" description="Disordered" evidence="1">
    <location>
        <begin position="1"/>
        <end position="30"/>
    </location>
</feature>
<dbReference type="RefSeq" id="WP_051915703.1">
    <property type="nucleotide sequence ID" value="NZ_JQBS01000017.1"/>
</dbReference>
<evidence type="ECO:0000256" key="2">
    <source>
        <dbReference type="SAM" id="Phobius"/>
    </source>
</evidence>
<dbReference type="PATRIC" id="fig|1449336.4.peg.533"/>
<dbReference type="Proteomes" id="UP000051658">
    <property type="component" value="Unassembled WGS sequence"/>
</dbReference>
<proteinExistence type="predicted"/>
<keyword evidence="4" id="KW-1185">Reference proteome</keyword>
<accession>A0A0R2HW20</accession>
<keyword evidence="2" id="KW-0472">Membrane</keyword>
<comment type="caution">
    <text evidence="3">The sequence shown here is derived from an EMBL/GenBank/DDBJ whole genome shotgun (WGS) entry which is preliminary data.</text>
</comment>
<reference evidence="3 4" key="1">
    <citation type="journal article" date="2015" name="Genome Announc.">
        <title>Expanding the biotechnology potential of lactobacilli through comparative genomics of 213 strains and associated genera.</title>
        <authorList>
            <person name="Sun Z."/>
            <person name="Harris H.M."/>
            <person name="McCann A."/>
            <person name="Guo C."/>
            <person name="Argimon S."/>
            <person name="Zhang W."/>
            <person name="Yang X."/>
            <person name="Jeffery I.B."/>
            <person name="Cooney J.C."/>
            <person name="Kagawa T.F."/>
            <person name="Liu W."/>
            <person name="Song Y."/>
            <person name="Salvetti E."/>
            <person name="Wrobel A."/>
            <person name="Rasinkangas P."/>
            <person name="Parkhill J."/>
            <person name="Rea M.C."/>
            <person name="O'Sullivan O."/>
            <person name="Ritari J."/>
            <person name="Douillard F.P."/>
            <person name="Paul Ross R."/>
            <person name="Yang R."/>
            <person name="Briner A.E."/>
            <person name="Felis G.E."/>
            <person name="de Vos W.M."/>
            <person name="Barrangou R."/>
            <person name="Klaenhammer T.R."/>
            <person name="Caufield P.W."/>
            <person name="Cui Y."/>
            <person name="Zhang H."/>
            <person name="O'Toole P.W."/>
        </authorList>
    </citation>
    <scope>NUCLEOTIDE SEQUENCE [LARGE SCALE GENOMIC DNA]</scope>
    <source>
        <strain evidence="3 4">DSM 20623</strain>
    </source>
</reference>
<organism evidence="3 4">
    <name type="scientific">Carnobacterium divergens DSM 20623</name>
    <dbReference type="NCBI Taxonomy" id="1449336"/>
    <lineage>
        <taxon>Bacteria</taxon>
        <taxon>Bacillati</taxon>
        <taxon>Bacillota</taxon>
        <taxon>Bacilli</taxon>
        <taxon>Lactobacillales</taxon>
        <taxon>Carnobacteriaceae</taxon>
        <taxon>Carnobacterium</taxon>
    </lineage>
</organism>
<keyword evidence="2" id="KW-1133">Transmembrane helix</keyword>
<protein>
    <submittedName>
        <fullName evidence="3">Uncharacterized protein</fullName>
    </submittedName>
</protein>
<name>A0A0R2HW20_CARDV</name>
<feature type="transmembrane region" description="Helical" evidence="2">
    <location>
        <begin position="76"/>
        <end position="96"/>
    </location>
</feature>
<evidence type="ECO:0000313" key="4">
    <source>
        <dbReference type="Proteomes" id="UP000051658"/>
    </source>
</evidence>
<dbReference type="GeneID" id="89587814"/>